<sequence>MIRMDPVYADMVEESAVLLLHYGAYIGALGDSLVTTGVPVTAVLEEWGTERNVPADRVPVAMVPVLVSIDGVWMLALSWDFGESRLYLLTHGGTHVVALAPSSAVGIALVGTEVAWP</sequence>
<dbReference type="AlphaFoldDB" id="A0A1G6K2X4"/>
<accession>A0A1G6K2X4</accession>
<proteinExistence type="predicted"/>
<protein>
    <submittedName>
        <fullName evidence="1">Uncharacterized protein</fullName>
    </submittedName>
</protein>
<organism evidence="1 2">
    <name type="scientific">Sanguibacter gelidistatuariae</name>
    <dbReference type="NCBI Taxonomy" id="1814289"/>
    <lineage>
        <taxon>Bacteria</taxon>
        <taxon>Bacillati</taxon>
        <taxon>Actinomycetota</taxon>
        <taxon>Actinomycetes</taxon>
        <taxon>Micrococcales</taxon>
        <taxon>Sanguibacteraceae</taxon>
        <taxon>Sanguibacter</taxon>
    </lineage>
</organism>
<gene>
    <name evidence="1" type="ORF">SAMN05216410_1486</name>
</gene>
<dbReference type="EMBL" id="FMYH01000002">
    <property type="protein sequence ID" value="SDC25297.1"/>
    <property type="molecule type" value="Genomic_DNA"/>
</dbReference>
<evidence type="ECO:0000313" key="2">
    <source>
        <dbReference type="Proteomes" id="UP000199039"/>
    </source>
</evidence>
<dbReference type="Proteomes" id="UP000199039">
    <property type="component" value="Unassembled WGS sequence"/>
</dbReference>
<reference evidence="1 2" key="1">
    <citation type="submission" date="2016-09" db="EMBL/GenBank/DDBJ databases">
        <authorList>
            <person name="Capua I."/>
            <person name="De Benedictis P."/>
            <person name="Joannis T."/>
            <person name="Lombin L.H."/>
            <person name="Cattoli G."/>
        </authorList>
    </citation>
    <scope>NUCLEOTIDE SEQUENCE [LARGE SCALE GENOMIC DNA]</scope>
    <source>
        <strain evidence="1 2">ISLP-3</strain>
    </source>
</reference>
<evidence type="ECO:0000313" key="1">
    <source>
        <dbReference type="EMBL" id="SDC25297.1"/>
    </source>
</evidence>
<keyword evidence="2" id="KW-1185">Reference proteome</keyword>
<name>A0A1G6K2X4_9MICO</name>